<accession>A0A6I9YLJ9</accession>
<feature type="non-terminal residue" evidence="5">
    <location>
        <position position="119"/>
    </location>
</feature>
<protein>
    <submittedName>
        <fullName evidence="5">E3 ubiquitin-protein ligase LRSAM1-like</fullName>
    </submittedName>
</protein>
<proteinExistence type="predicted"/>
<dbReference type="GeneID" id="106551632"/>
<feature type="domain" description="Disease resistance R13L4/SHOC-2-like LRR" evidence="3">
    <location>
        <begin position="60"/>
        <end position="118"/>
    </location>
</feature>
<evidence type="ECO:0000256" key="2">
    <source>
        <dbReference type="ARBA" id="ARBA00022737"/>
    </source>
</evidence>
<dbReference type="InterPro" id="IPR032675">
    <property type="entry name" value="LRR_dom_sf"/>
</dbReference>
<keyword evidence="1" id="KW-0433">Leucine-rich repeat</keyword>
<dbReference type="InterPro" id="IPR003591">
    <property type="entry name" value="Leu-rich_rpt_typical-subtyp"/>
</dbReference>
<reference evidence="5" key="1">
    <citation type="submission" date="2025-08" db="UniProtKB">
        <authorList>
            <consortium name="RefSeq"/>
        </authorList>
    </citation>
    <scope>IDENTIFICATION</scope>
    <source>
        <tissue evidence="5">Skeletal muscle</tissue>
    </source>
</reference>
<dbReference type="PANTHER" id="PTHR48051">
    <property type="match status" value="1"/>
</dbReference>
<gene>
    <name evidence="5" type="primary">LOC106551632</name>
</gene>
<evidence type="ECO:0000313" key="4">
    <source>
        <dbReference type="Proteomes" id="UP000504617"/>
    </source>
</evidence>
<keyword evidence="2" id="KW-0677">Repeat</keyword>
<dbReference type="SMART" id="SM00369">
    <property type="entry name" value="LRR_TYP"/>
    <property type="match status" value="2"/>
</dbReference>
<dbReference type="PANTHER" id="PTHR48051:SF47">
    <property type="entry name" value="LEUCINE RICH REPEAT AND STERILE ALPHA MOTIF CONTAINING 1"/>
    <property type="match status" value="1"/>
</dbReference>
<evidence type="ECO:0000256" key="1">
    <source>
        <dbReference type="ARBA" id="ARBA00022614"/>
    </source>
</evidence>
<dbReference type="GO" id="GO:0005737">
    <property type="term" value="C:cytoplasm"/>
    <property type="evidence" value="ECO:0007669"/>
    <property type="project" value="TreeGrafter"/>
</dbReference>
<name>A0A6I9YLJ9_9SAUR</name>
<dbReference type="Gene3D" id="3.80.10.10">
    <property type="entry name" value="Ribonuclease Inhibitor"/>
    <property type="match status" value="1"/>
</dbReference>
<dbReference type="InterPro" id="IPR055414">
    <property type="entry name" value="LRR_R13L4/SHOC2-like"/>
</dbReference>
<organism evidence="4 5">
    <name type="scientific">Thamnophis sirtalis</name>
    <dbReference type="NCBI Taxonomy" id="35019"/>
    <lineage>
        <taxon>Eukaryota</taxon>
        <taxon>Metazoa</taxon>
        <taxon>Chordata</taxon>
        <taxon>Craniata</taxon>
        <taxon>Vertebrata</taxon>
        <taxon>Euteleostomi</taxon>
        <taxon>Lepidosauria</taxon>
        <taxon>Squamata</taxon>
        <taxon>Bifurcata</taxon>
        <taxon>Unidentata</taxon>
        <taxon>Episquamata</taxon>
        <taxon>Toxicofera</taxon>
        <taxon>Serpentes</taxon>
        <taxon>Colubroidea</taxon>
        <taxon>Colubridae</taxon>
        <taxon>Natricinae</taxon>
        <taxon>Thamnophis</taxon>
    </lineage>
</organism>
<keyword evidence="4" id="KW-1185">Reference proteome</keyword>
<dbReference type="AlphaFoldDB" id="A0A6I9YLJ9"/>
<dbReference type="Proteomes" id="UP000504617">
    <property type="component" value="Unplaced"/>
</dbReference>
<dbReference type="Pfam" id="PF23598">
    <property type="entry name" value="LRR_14"/>
    <property type="match status" value="1"/>
</dbReference>
<dbReference type="OrthoDB" id="1711136at2759"/>
<dbReference type="SUPFAM" id="SSF52075">
    <property type="entry name" value="Outer arm dynein light chain 1"/>
    <property type="match status" value="1"/>
</dbReference>
<dbReference type="InterPro" id="IPR050216">
    <property type="entry name" value="LRR_domain-containing"/>
</dbReference>
<evidence type="ECO:0000259" key="3">
    <source>
        <dbReference type="Pfam" id="PF23598"/>
    </source>
</evidence>
<dbReference type="RefSeq" id="XP_013925248.1">
    <property type="nucleotide sequence ID" value="XM_014069773.1"/>
</dbReference>
<dbReference type="KEGG" id="tsr:106551632"/>
<evidence type="ECO:0000313" key="5">
    <source>
        <dbReference type="RefSeq" id="XP_013925248.1"/>
    </source>
</evidence>
<sequence length="119" mass="13294">MYFLSQTLLSNSFIQTFQITTSLTTLSFLGRLEHFLRCFLFQVLIVHTNFLTSLVPKSCSLSNLVTVKVLDLHDNQLTSLPADIGQLTSLQVLNVEKNVLKALPDSIGDLAQLQTLNLK</sequence>